<dbReference type="Pfam" id="PF21175">
    <property type="entry name" value="RecR_C"/>
    <property type="match status" value="1"/>
</dbReference>
<dbReference type="Gene3D" id="3.40.1360.10">
    <property type="match status" value="1"/>
</dbReference>
<comment type="caution">
    <text evidence="9">The sequence shown here is derived from an EMBL/GenBank/DDBJ whole genome shotgun (WGS) entry which is preliminary data.</text>
</comment>
<reference evidence="9 10" key="1">
    <citation type="journal article" date="2016" name="Nat. Commun.">
        <title>Thousands of microbial genomes shed light on interconnected biogeochemical processes in an aquifer system.</title>
        <authorList>
            <person name="Anantharaman K."/>
            <person name="Brown C.T."/>
            <person name="Hug L.A."/>
            <person name="Sharon I."/>
            <person name="Castelle C.J."/>
            <person name="Probst A.J."/>
            <person name="Thomas B.C."/>
            <person name="Singh A."/>
            <person name="Wilkins M.J."/>
            <person name="Karaoz U."/>
            <person name="Brodie E.L."/>
            <person name="Williams K.H."/>
            <person name="Hubbard S.S."/>
            <person name="Banfield J.F."/>
        </authorList>
    </citation>
    <scope>NUCLEOTIDE SEQUENCE [LARGE SCALE GENOMIC DNA]</scope>
</reference>
<accession>A0A1F8DYL6</accession>
<dbReference type="Pfam" id="PF21176">
    <property type="entry name" value="RecR_HhH"/>
    <property type="match status" value="1"/>
</dbReference>
<dbReference type="InterPro" id="IPR023627">
    <property type="entry name" value="Rcmb_RecR"/>
</dbReference>
<dbReference type="SUPFAM" id="SSF111304">
    <property type="entry name" value="Recombination protein RecR"/>
    <property type="match status" value="1"/>
</dbReference>
<feature type="domain" description="Toprim" evidence="8">
    <location>
        <begin position="80"/>
        <end position="178"/>
    </location>
</feature>
<evidence type="ECO:0000256" key="2">
    <source>
        <dbReference type="ARBA" id="ARBA00022763"/>
    </source>
</evidence>
<proteinExistence type="inferred from homology"/>
<organism evidence="9 10">
    <name type="scientific">Candidatus Wolfebacteria bacterium RIFOXYB1_FULL_54_12</name>
    <dbReference type="NCBI Taxonomy" id="1802559"/>
    <lineage>
        <taxon>Bacteria</taxon>
        <taxon>Candidatus Wolfeibacteriota</taxon>
    </lineage>
</organism>
<dbReference type="HAMAP" id="MF_00017">
    <property type="entry name" value="RecR"/>
    <property type="match status" value="1"/>
</dbReference>
<dbReference type="STRING" id="1802559.A2372_02010"/>
<dbReference type="Pfam" id="PF13662">
    <property type="entry name" value="Toprim_4"/>
    <property type="match status" value="1"/>
</dbReference>
<keyword evidence="5 7" id="KW-0233">DNA recombination</keyword>
<evidence type="ECO:0000259" key="8">
    <source>
        <dbReference type="PROSITE" id="PS50880"/>
    </source>
</evidence>
<dbReference type="Proteomes" id="UP000176422">
    <property type="component" value="Unassembled WGS sequence"/>
</dbReference>
<comment type="caution">
    <text evidence="7">Lacks conserved residue(s) required for the propagation of feature annotation.</text>
</comment>
<comment type="similarity">
    <text evidence="7">Belongs to the RecR family.</text>
</comment>
<dbReference type="PANTHER" id="PTHR30446:SF0">
    <property type="entry name" value="RECOMBINATION PROTEIN RECR"/>
    <property type="match status" value="1"/>
</dbReference>
<evidence type="ECO:0000256" key="5">
    <source>
        <dbReference type="ARBA" id="ARBA00023172"/>
    </source>
</evidence>
<sequence length="199" mass="22344">MLPNQIRNFIDVFSKLPGIGPRQATRLAFFMIGGGKSKINETARAIVDLASIKVCTNCFFIHSNQEALCDICQNPDRTKETIMIVEKETDLISIERTRKFKGRYLIIGELTKGGILDAVQRLRLNHLKDVIKNQLDGQADEVIIATNPTTYGDMNAMVIKNELEGYAKKFTRLGRGIPTGGEIEFADEDTLEQALERRI</sequence>
<dbReference type="InterPro" id="IPR006171">
    <property type="entry name" value="TOPRIM_dom"/>
</dbReference>
<dbReference type="Gene3D" id="1.10.8.420">
    <property type="entry name" value="RecR Domain 1"/>
    <property type="match status" value="1"/>
</dbReference>
<dbReference type="AlphaFoldDB" id="A0A1F8DYL6"/>
<evidence type="ECO:0000256" key="4">
    <source>
        <dbReference type="ARBA" id="ARBA00022833"/>
    </source>
</evidence>
<comment type="function">
    <text evidence="7">May play a role in DNA repair. It seems to be involved in an RecBC-independent recombinational process of DNA repair. It may act with RecF and RecO.</text>
</comment>
<dbReference type="EMBL" id="MGIT01000001">
    <property type="protein sequence ID" value="OGM93159.1"/>
    <property type="molecule type" value="Genomic_DNA"/>
</dbReference>
<evidence type="ECO:0000313" key="9">
    <source>
        <dbReference type="EMBL" id="OGM93159.1"/>
    </source>
</evidence>
<keyword evidence="6 7" id="KW-0234">DNA repair</keyword>
<keyword evidence="3 7" id="KW-0863">Zinc-finger</keyword>
<evidence type="ECO:0000256" key="7">
    <source>
        <dbReference type="HAMAP-Rule" id="MF_00017"/>
    </source>
</evidence>
<evidence type="ECO:0000256" key="3">
    <source>
        <dbReference type="ARBA" id="ARBA00022771"/>
    </source>
</evidence>
<dbReference type="GO" id="GO:0006310">
    <property type="term" value="P:DNA recombination"/>
    <property type="evidence" value="ECO:0007669"/>
    <property type="project" value="UniProtKB-UniRule"/>
</dbReference>
<name>A0A1F8DYL6_9BACT</name>
<protein>
    <recommendedName>
        <fullName evidence="7">Recombination protein RecR</fullName>
    </recommendedName>
</protein>
<dbReference type="GO" id="GO:0008270">
    <property type="term" value="F:zinc ion binding"/>
    <property type="evidence" value="ECO:0007669"/>
    <property type="project" value="UniProtKB-KW"/>
</dbReference>
<dbReference type="PANTHER" id="PTHR30446">
    <property type="entry name" value="RECOMBINATION PROTEIN RECR"/>
    <property type="match status" value="1"/>
</dbReference>
<keyword evidence="4 7" id="KW-0862">Zinc</keyword>
<dbReference type="GO" id="GO:0003677">
    <property type="term" value="F:DNA binding"/>
    <property type="evidence" value="ECO:0007669"/>
    <property type="project" value="UniProtKB-UniRule"/>
</dbReference>
<dbReference type="GO" id="GO:0006281">
    <property type="term" value="P:DNA repair"/>
    <property type="evidence" value="ECO:0007669"/>
    <property type="project" value="UniProtKB-UniRule"/>
</dbReference>
<evidence type="ECO:0000313" key="10">
    <source>
        <dbReference type="Proteomes" id="UP000176422"/>
    </source>
</evidence>
<keyword evidence="2 7" id="KW-0227">DNA damage</keyword>
<dbReference type="PROSITE" id="PS50880">
    <property type="entry name" value="TOPRIM"/>
    <property type="match status" value="1"/>
</dbReference>
<dbReference type="InterPro" id="IPR000093">
    <property type="entry name" value="DNA_Rcmb_RecR"/>
</dbReference>
<gene>
    <name evidence="7" type="primary">recR</name>
    <name evidence="9" type="ORF">A2372_02010</name>
</gene>
<evidence type="ECO:0000256" key="1">
    <source>
        <dbReference type="ARBA" id="ARBA00022723"/>
    </source>
</evidence>
<keyword evidence="1 7" id="KW-0479">Metal-binding</keyword>
<evidence type="ECO:0000256" key="6">
    <source>
        <dbReference type="ARBA" id="ARBA00023204"/>
    </source>
</evidence>